<feature type="domain" description="ApaG" evidence="3">
    <location>
        <begin position="1"/>
        <end position="124"/>
    </location>
</feature>
<evidence type="ECO:0000256" key="2">
    <source>
        <dbReference type="HAMAP-Rule" id="MF_00791"/>
    </source>
</evidence>
<dbReference type="SUPFAM" id="SSF110069">
    <property type="entry name" value="ApaG-like"/>
    <property type="match status" value="1"/>
</dbReference>
<gene>
    <name evidence="2" type="primary">apaG</name>
    <name evidence="4" type="ORF">AAV94_00935</name>
</gene>
<dbReference type="HAMAP" id="MF_00791">
    <property type="entry name" value="ApaG"/>
    <property type="match status" value="1"/>
</dbReference>
<protein>
    <recommendedName>
        <fullName evidence="1 2">Protein ApaG</fullName>
    </recommendedName>
</protein>
<evidence type="ECO:0000259" key="3">
    <source>
        <dbReference type="PROSITE" id="PS51087"/>
    </source>
</evidence>
<dbReference type="Proteomes" id="UP000050580">
    <property type="component" value="Unassembled WGS sequence"/>
</dbReference>
<comment type="caution">
    <text evidence="4">The sequence shown here is derived from an EMBL/GenBank/DDBJ whole genome shotgun (WGS) entry which is preliminary data.</text>
</comment>
<dbReference type="PATRIC" id="fig|1610491.3.peg.192"/>
<dbReference type="NCBIfam" id="NF003967">
    <property type="entry name" value="PRK05461.1"/>
    <property type="match status" value="1"/>
</dbReference>
<dbReference type="Pfam" id="PF04379">
    <property type="entry name" value="DUF525"/>
    <property type="match status" value="1"/>
</dbReference>
<organism evidence="4 5">
    <name type="scientific">Lampropedia cohaerens</name>
    <dbReference type="NCBI Taxonomy" id="1610491"/>
    <lineage>
        <taxon>Bacteria</taxon>
        <taxon>Pseudomonadati</taxon>
        <taxon>Pseudomonadota</taxon>
        <taxon>Betaproteobacteria</taxon>
        <taxon>Burkholderiales</taxon>
        <taxon>Comamonadaceae</taxon>
        <taxon>Lampropedia</taxon>
    </lineage>
</organism>
<dbReference type="AlphaFoldDB" id="A0A0U1Q3H0"/>
<dbReference type="InterPro" id="IPR007474">
    <property type="entry name" value="ApaG_domain"/>
</dbReference>
<evidence type="ECO:0000256" key="1">
    <source>
        <dbReference type="ARBA" id="ARBA00017693"/>
    </source>
</evidence>
<sequence>MSENTFHVDVRAQYLPQQSNPAQREWRFAYRIRIANHGTEAAQLIARFWRIEDADGHVEQVRGLGVVGEQPLLQPGEHYEYTSGCQLRTPTGTMQGHYLCVTAQGEPFECPIEPFVLSADVCSAADILHAVGTTRVLH</sequence>
<dbReference type="PANTHER" id="PTHR47191">
    <property type="entry name" value="OS05G0170800 PROTEIN"/>
    <property type="match status" value="1"/>
</dbReference>
<evidence type="ECO:0000313" key="4">
    <source>
        <dbReference type="EMBL" id="KKW69185.1"/>
    </source>
</evidence>
<dbReference type="PANTHER" id="PTHR47191:SF2">
    <property type="entry name" value="OS05G0170800 PROTEIN"/>
    <property type="match status" value="1"/>
</dbReference>
<name>A0A0U1Q3H0_9BURK</name>
<dbReference type="Gene3D" id="2.60.40.1470">
    <property type="entry name" value="ApaG domain"/>
    <property type="match status" value="1"/>
</dbReference>
<dbReference type="OrthoDB" id="9795226at2"/>
<evidence type="ECO:0000313" key="5">
    <source>
        <dbReference type="Proteomes" id="UP000050580"/>
    </source>
</evidence>
<dbReference type="PROSITE" id="PS51087">
    <property type="entry name" value="APAG"/>
    <property type="match status" value="1"/>
</dbReference>
<dbReference type="RefSeq" id="WP_046740621.1">
    <property type="nucleotide sequence ID" value="NZ_LBNQ01000009.1"/>
</dbReference>
<dbReference type="STRING" id="1610491.AAV94_00935"/>
<proteinExistence type="inferred from homology"/>
<dbReference type="EMBL" id="LBNQ01000009">
    <property type="protein sequence ID" value="KKW69185.1"/>
    <property type="molecule type" value="Genomic_DNA"/>
</dbReference>
<dbReference type="InterPro" id="IPR023065">
    <property type="entry name" value="Uncharacterised_ApaG"/>
</dbReference>
<reference evidence="4 5" key="1">
    <citation type="submission" date="2015-05" db="EMBL/GenBank/DDBJ databases">
        <title>Draft genome sequence of Lampropedia sp. CT6, isolated from the microbial mat of a hot water spring, located at Manikaran, India.</title>
        <authorList>
            <person name="Tripathi C."/>
            <person name="Rani P."/>
            <person name="Mahato N.K."/>
            <person name="Lal R."/>
        </authorList>
    </citation>
    <scope>NUCLEOTIDE SEQUENCE [LARGE SCALE GENOMIC DNA]</scope>
    <source>
        <strain evidence="4 5">CT6</strain>
    </source>
</reference>
<keyword evidence="5" id="KW-1185">Reference proteome</keyword>
<dbReference type="InterPro" id="IPR036767">
    <property type="entry name" value="ApaG_sf"/>
</dbReference>
<dbReference type="InterPro" id="IPR050718">
    <property type="entry name" value="ApaG-like"/>
</dbReference>
<accession>A0A0U1Q3H0</accession>